<keyword evidence="3" id="KW-1185">Reference proteome</keyword>
<dbReference type="Proteomes" id="UP000027222">
    <property type="component" value="Unassembled WGS sequence"/>
</dbReference>
<feature type="region of interest" description="Disordered" evidence="1">
    <location>
        <begin position="226"/>
        <end position="259"/>
    </location>
</feature>
<organism evidence="2 3">
    <name type="scientific">Galerina marginata (strain CBS 339.88)</name>
    <dbReference type="NCBI Taxonomy" id="685588"/>
    <lineage>
        <taxon>Eukaryota</taxon>
        <taxon>Fungi</taxon>
        <taxon>Dikarya</taxon>
        <taxon>Basidiomycota</taxon>
        <taxon>Agaricomycotina</taxon>
        <taxon>Agaricomycetes</taxon>
        <taxon>Agaricomycetidae</taxon>
        <taxon>Agaricales</taxon>
        <taxon>Agaricineae</taxon>
        <taxon>Strophariaceae</taxon>
        <taxon>Galerina</taxon>
    </lineage>
</organism>
<dbReference type="AlphaFoldDB" id="A0A067T8Y7"/>
<proteinExistence type="predicted"/>
<evidence type="ECO:0000256" key="1">
    <source>
        <dbReference type="SAM" id="MobiDB-lite"/>
    </source>
</evidence>
<dbReference type="EMBL" id="KL142379">
    <property type="protein sequence ID" value="KDR76369.1"/>
    <property type="molecule type" value="Genomic_DNA"/>
</dbReference>
<reference evidence="3" key="1">
    <citation type="journal article" date="2014" name="Proc. Natl. Acad. Sci. U.S.A.">
        <title>Extensive sampling of basidiomycete genomes demonstrates inadequacy of the white-rot/brown-rot paradigm for wood decay fungi.</title>
        <authorList>
            <person name="Riley R."/>
            <person name="Salamov A.A."/>
            <person name="Brown D.W."/>
            <person name="Nagy L.G."/>
            <person name="Floudas D."/>
            <person name="Held B.W."/>
            <person name="Levasseur A."/>
            <person name="Lombard V."/>
            <person name="Morin E."/>
            <person name="Otillar R."/>
            <person name="Lindquist E.A."/>
            <person name="Sun H."/>
            <person name="LaButti K.M."/>
            <person name="Schmutz J."/>
            <person name="Jabbour D."/>
            <person name="Luo H."/>
            <person name="Baker S.E."/>
            <person name="Pisabarro A.G."/>
            <person name="Walton J.D."/>
            <person name="Blanchette R.A."/>
            <person name="Henrissat B."/>
            <person name="Martin F."/>
            <person name="Cullen D."/>
            <person name="Hibbett D.S."/>
            <person name="Grigoriev I.V."/>
        </authorList>
    </citation>
    <scope>NUCLEOTIDE SEQUENCE [LARGE SCALE GENOMIC DNA]</scope>
    <source>
        <strain evidence="3">CBS 339.88</strain>
    </source>
</reference>
<dbReference type="OrthoDB" id="3063716at2759"/>
<name>A0A067T8Y7_GALM3</name>
<feature type="compositionally biased region" description="Basic residues" evidence="1">
    <location>
        <begin position="235"/>
        <end position="245"/>
    </location>
</feature>
<feature type="region of interest" description="Disordered" evidence="1">
    <location>
        <begin position="53"/>
        <end position="82"/>
    </location>
</feature>
<evidence type="ECO:0000313" key="2">
    <source>
        <dbReference type="EMBL" id="KDR76369.1"/>
    </source>
</evidence>
<feature type="compositionally biased region" description="Pro residues" evidence="1">
    <location>
        <begin position="99"/>
        <end position="114"/>
    </location>
</feature>
<feature type="compositionally biased region" description="Basic and acidic residues" evidence="1">
    <location>
        <begin position="57"/>
        <end position="66"/>
    </location>
</feature>
<accession>A0A067T8Y7</accession>
<gene>
    <name evidence="2" type="ORF">GALMADRAFT_268010</name>
</gene>
<evidence type="ECO:0000313" key="3">
    <source>
        <dbReference type="Proteomes" id="UP000027222"/>
    </source>
</evidence>
<dbReference type="HOGENOM" id="CLU_088642_0_0_1"/>
<feature type="region of interest" description="Disordered" evidence="1">
    <location>
        <begin position="274"/>
        <end position="303"/>
    </location>
</feature>
<feature type="region of interest" description="Disordered" evidence="1">
    <location>
        <begin position="99"/>
        <end position="124"/>
    </location>
</feature>
<protein>
    <submittedName>
        <fullName evidence="2">Uncharacterized protein</fullName>
    </submittedName>
</protein>
<sequence>MIPRFSNPHFLPRLTKTVTRAEIYADDDEDAKNDLIPDPDLFRQLNELLAETIRPVQPHDVEDPHSRSTKRRRIEVDDQASSSHEDTVLFRLVSSTLPPLPVSILPPPPPPPITREPDAEDNEQQTLLRRQRAEVASVDATDLLRESTGILQSPGTSSKPRNVFAKLEHPLPNMMIVRTLQNFRKTRPPVTPSALAQFPYISDISTMRLDSVKSRAMDCPVIDAVDDVTDPSPTQKRRRRKRRSILQRSDQPLPQFWRPNPSLAGKCRGYAYGYPSSLEPRQNHPRRRYNRDSMKKAVYPSNM</sequence>